<protein>
    <submittedName>
        <fullName evidence="2">Plasmid stabilization system protein</fullName>
    </submittedName>
</protein>
<accession>A0A5B1C8F3</accession>
<evidence type="ECO:0000256" key="1">
    <source>
        <dbReference type="ARBA" id="ARBA00022649"/>
    </source>
</evidence>
<dbReference type="OrthoDB" id="9798046at2"/>
<organism evidence="2 3">
    <name type="scientific">Rubripirellula obstinata</name>
    <dbReference type="NCBI Taxonomy" id="406547"/>
    <lineage>
        <taxon>Bacteria</taxon>
        <taxon>Pseudomonadati</taxon>
        <taxon>Planctomycetota</taxon>
        <taxon>Planctomycetia</taxon>
        <taxon>Pirellulales</taxon>
        <taxon>Pirellulaceae</taxon>
        <taxon>Rubripirellula</taxon>
    </lineage>
</organism>
<sequence>MTTERRPYWRPIAWQDIEGHAVYVGQGDPSAGQRFIDCVEETVENLCVHPELGAIYESAELRLGDIRATLVSDFKRHAVFYRVEDRMIDVVRVLGRGQNMDMLLRNE</sequence>
<dbReference type="Pfam" id="PF05016">
    <property type="entry name" value="ParE_toxin"/>
    <property type="match status" value="1"/>
</dbReference>
<dbReference type="InterPro" id="IPR035093">
    <property type="entry name" value="RelE/ParE_toxin_dom_sf"/>
</dbReference>
<dbReference type="EMBL" id="VRLW01000002">
    <property type="protein sequence ID" value="KAA1257377.1"/>
    <property type="molecule type" value="Genomic_DNA"/>
</dbReference>
<dbReference type="AlphaFoldDB" id="A0A5B1C8F3"/>
<dbReference type="Proteomes" id="UP000322699">
    <property type="component" value="Unassembled WGS sequence"/>
</dbReference>
<gene>
    <name evidence="2" type="ORF">LF1_52260</name>
</gene>
<keyword evidence="3" id="KW-1185">Reference proteome</keyword>
<dbReference type="Gene3D" id="3.30.2310.20">
    <property type="entry name" value="RelE-like"/>
    <property type="match status" value="1"/>
</dbReference>
<name>A0A5B1C8F3_9BACT</name>
<evidence type="ECO:0000313" key="3">
    <source>
        <dbReference type="Proteomes" id="UP000322699"/>
    </source>
</evidence>
<comment type="caution">
    <text evidence="2">The sequence shown here is derived from an EMBL/GenBank/DDBJ whole genome shotgun (WGS) entry which is preliminary data.</text>
</comment>
<evidence type="ECO:0000313" key="2">
    <source>
        <dbReference type="EMBL" id="KAA1257377.1"/>
    </source>
</evidence>
<keyword evidence="1" id="KW-1277">Toxin-antitoxin system</keyword>
<dbReference type="RefSeq" id="WP_068267860.1">
    <property type="nucleotide sequence ID" value="NZ_LWSK01000294.1"/>
</dbReference>
<reference evidence="2 3" key="1">
    <citation type="submission" date="2019-08" db="EMBL/GenBank/DDBJ databases">
        <title>Deep-cultivation of Planctomycetes and their phenomic and genomic characterization uncovers novel biology.</title>
        <authorList>
            <person name="Wiegand S."/>
            <person name="Jogler M."/>
            <person name="Boedeker C."/>
            <person name="Pinto D."/>
            <person name="Vollmers J."/>
            <person name="Rivas-Marin E."/>
            <person name="Kohn T."/>
            <person name="Peeters S.H."/>
            <person name="Heuer A."/>
            <person name="Rast P."/>
            <person name="Oberbeckmann S."/>
            <person name="Bunk B."/>
            <person name="Jeske O."/>
            <person name="Meyerdierks A."/>
            <person name="Storesund J.E."/>
            <person name="Kallscheuer N."/>
            <person name="Luecker S."/>
            <person name="Lage O.M."/>
            <person name="Pohl T."/>
            <person name="Merkel B.J."/>
            <person name="Hornburger P."/>
            <person name="Mueller R.-W."/>
            <person name="Bruemmer F."/>
            <person name="Labrenz M."/>
            <person name="Spormann A.M."/>
            <person name="Op Den Camp H."/>
            <person name="Overmann J."/>
            <person name="Amann R."/>
            <person name="Jetten M.S.M."/>
            <person name="Mascher T."/>
            <person name="Medema M.H."/>
            <person name="Devos D.P."/>
            <person name="Kaster A.-K."/>
            <person name="Ovreas L."/>
            <person name="Rohde M."/>
            <person name="Galperin M.Y."/>
            <person name="Jogler C."/>
        </authorList>
    </citation>
    <scope>NUCLEOTIDE SEQUENCE [LARGE SCALE GENOMIC DNA]</scope>
    <source>
        <strain evidence="2 3">LF1</strain>
    </source>
</reference>
<proteinExistence type="predicted"/>
<dbReference type="InterPro" id="IPR007712">
    <property type="entry name" value="RelE/ParE_toxin"/>
</dbReference>